<comment type="catalytic activity">
    <reaction evidence="5">
        <text>2-hydroxyoctanoate + O2 = 2-oxooctanoate + H2O2</text>
        <dbReference type="Rhea" id="RHEA:67940"/>
        <dbReference type="ChEBI" id="CHEBI:15379"/>
        <dbReference type="ChEBI" id="CHEBI:16240"/>
        <dbReference type="ChEBI" id="CHEBI:133514"/>
        <dbReference type="ChEBI" id="CHEBI:176689"/>
    </reaction>
    <physiologicalReaction direction="left-to-right" evidence="5">
        <dbReference type="Rhea" id="RHEA:67941"/>
    </physiologicalReaction>
</comment>
<evidence type="ECO:0000256" key="5">
    <source>
        <dbReference type="ARBA" id="ARBA00029327"/>
    </source>
</evidence>
<dbReference type="GO" id="GO:0010181">
    <property type="term" value="F:FMN binding"/>
    <property type="evidence" value="ECO:0007669"/>
    <property type="project" value="InterPro"/>
</dbReference>
<feature type="domain" description="FMN hydroxy acid dehydrogenase" evidence="6">
    <location>
        <begin position="1"/>
        <end position="186"/>
    </location>
</feature>
<name>A0A0B1SN28_OESDE</name>
<comment type="similarity">
    <text evidence="3">Belongs to the FMN-dependent alpha-hydroxy acid dehydrogenase family.</text>
</comment>
<evidence type="ECO:0000256" key="3">
    <source>
        <dbReference type="ARBA" id="ARBA00024042"/>
    </source>
</evidence>
<comment type="catalytic activity">
    <reaction evidence="4">
        <text>a (2S)-2-hydroxycarboxylate + O2 = a 2-oxocarboxylate + H2O2</text>
        <dbReference type="Rhea" id="RHEA:16789"/>
        <dbReference type="ChEBI" id="CHEBI:15379"/>
        <dbReference type="ChEBI" id="CHEBI:16240"/>
        <dbReference type="ChEBI" id="CHEBI:35179"/>
        <dbReference type="ChEBI" id="CHEBI:58123"/>
        <dbReference type="EC" id="1.1.3.15"/>
    </reaction>
    <physiologicalReaction direction="left-to-right" evidence="4">
        <dbReference type="Rhea" id="RHEA:16790"/>
    </physiologicalReaction>
</comment>
<dbReference type="GO" id="GO:0003973">
    <property type="term" value="F:(S)-2-hydroxy-acid oxidase activity"/>
    <property type="evidence" value="ECO:0007669"/>
    <property type="project" value="UniProtKB-EC"/>
</dbReference>
<dbReference type="PROSITE" id="PS00557">
    <property type="entry name" value="FMN_HYDROXY_ACID_DH_1"/>
    <property type="match status" value="1"/>
</dbReference>
<dbReference type="GO" id="GO:0005782">
    <property type="term" value="C:peroxisomal matrix"/>
    <property type="evidence" value="ECO:0007669"/>
    <property type="project" value="TreeGrafter"/>
</dbReference>
<evidence type="ECO:0000256" key="2">
    <source>
        <dbReference type="ARBA" id="ARBA00023002"/>
    </source>
</evidence>
<reference evidence="7 8" key="1">
    <citation type="submission" date="2014-03" db="EMBL/GenBank/DDBJ databases">
        <title>Draft genome of the hookworm Oesophagostomum dentatum.</title>
        <authorList>
            <person name="Mitreva M."/>
        </authorList>
    </citation>
    <scope>NUCLEOTIDE SEQUENCE [LARGE SCALE GENOMIC DNA]</scope>
    <source>
        <strain evidence="7 8">OD-Hann</strain>
    </source>
</reference>
<keyword evidence="2" id="KW-0560">Oxidoreductase</keyword>
<evidence type="ECO:0000313" key="7">
    <source>
        <dbReference type="EMBL" id="KHJ84932.1"/>
    </source>
</evidence>
<proteinExistence type="inferred from homology"/>
<evidence type="ECO:0000259" key="6">
    <source>
        <dbReference type="PROSITE" id="PS51349"/>
    </source>
</evidence>
<dbReference type="PANTHER" id="PTHR10578:SF149">
    <property type="entry name" value="2-HYDROXYACID OXIDASE 2"/>
    <property type="match status" value="1"/>
</dbReference>
<dbReference type="OrthoDB" id="25826at2759"/>
<dbReference type="GO" id="GO:0001561">
    <property type="term" value="P:fatty acid alpha-oxidation"/>
    <property type="evidence" value="ECO:0007669"/>
    <property type="project" value="TreeGrafter"/>
</dbReference>
<protein>
    <submittedName>
        <fullName evidence="7">Dehydrogenase, FMN-dependent</fullName>
    </submittedName>
</protein>
<feature type="non-terminal residue" evidence="7">
    <location>
        <position position="186"/>
    </location>
</feature>
<dbReference type="Pfam" id="PF01070">
    <property type="entry name" value="FMN_dh"/>
    <property type="match status" value="1"/>
</dbReference>
<sequence>MPLPSEGQSAFMQYVANQIDATLDWKMVEWVISNTKLPVILKGVMRADDAEEAVKKGVQGIIVSNHGGRQLDSAPATIEVLPSIVRAVGGKVPVGLPFGTEKSLTNYFYVFVDGGIRNGRDAFKAIALGAAGVFVGRPVLWGLTVAGAEGVSSVMKLLQSEFLQTMQLAGCRNIREMREFPNLVVK</sequence>
<organism evidence="7 8">
    <name type="scientific">Oesophagostomum dentatum</name>
    <name type="common">Nodular worm</name>
    <dbReference type="NCBI Taxonomy" id="61180"/>
    <lineage>
        <taxon>Eukaryota</taxon>
        <taxon>Metazoa</taxon>
        <taxon>Ecdysozoa</taxon>
        <taxon>Nematoda</taxon>
        <taxon>Chromadorea</taxon>
        <taxon>Rhabditida</taxon>
        <taxon>Rhabditina</taxon>
        <taxon>Rhabditomorpha</taxon>
        <taxon>Strongyloidea</taxon>
        <taxon>Strongylidae</taxon>
        <taxon>Oesophagostomum</taxon>
    </lineage>
</organism>
<dbReference type="InterPro" id="IPR008259">
    <property type="entry name" value="FMN_hydac_DH_AS"/>
</dbReference>
<accession>A0A0B1SN28</accession>
<evidence type="ECO:0000256" key="1">
    <source>
        <dbReference type="ARBA" id="ARBA00001917"/>
    </source>
</evidence>
<keyword evidence="8" id="KW-1185">Reference proteome</keyword>
<dbReference type="Proteomes" id="UP000053660">
    <property type="component" value="Unassembled WGS sequence"/>
</dbReference>
<comment type="cofactor">
    <cofactor evidence="1">
        <name>FMN</name>
        <dbReference type="ChEBI" id="CHEBI:58210"/>
    </cofactor>
</comment>
<dbReference type="InterPro" id="IPR037396">
    <property type="entry name" value="FMN_HAD"/>
</dbReference>
<dbReference type="InterPro" id="IPR013785">
    <property type="entry name" value="Aldolase_TIM"/>
</dbReference>
<dbReference type="InterPro" id="IPR012133">
    <property type="entry name" value="Alpha-hydoxy_acid_DH_FMN"/>
</dbReference>
<dbReference type="PANTHER" id="PTHR10578">
    <property type="entry name" value="S -2-HYDROXY-ACID OXIDASE-RELATED"/>
    <property type="match status" value="1"/>
</dbReference>
<evidence type="ECO:0000256" key="4">
    <source>
        <dbReference type="ARBA" id="ARBA00029325"/>
    </source>
</evidence>
<dbReference type="EMBL" id="KN566113">
    <property type="protein sequence ID" value="KHJ84932.1"/>
    <property type="molecule type" value="Genomic_DNA"/>
</dbReference>
<dbReference type="InterPro" id="IPR000262">
    <property type="entry name" value="FMN-dep_DH"/>
</dbReference>
<dbReference type="CDD" id="cd02809">
    <property type="entry name" value="alpha_hydroxyacid_oxid_FMN"/>
    <property type="match status" value="1"/>
</dbReference>
<dbReference type="Gene3D" id="3.20.20.70">
    <property type="entry name" value="Aldolase class I"/>
    <property type="match status" value="1"/>
</dbReference>
<gene>
    <name evidence="7" type="ORF">OESDEN_15348</name>
</gene>
<dbReference type="PROSITE" id="PS51349">
    <property type="entry name" value="FMN_HYDROXY_ACID_DH_2"/>
    <property type="match status" value="1"/>
</dbReference>
<evidence type="ECO:0000313" key="8">
    <source>
        <dbReference type="Proteomes" id="UP000053660"/>
    </source>
</evidence>
<dbReference type="AlphaFoldDB" id="A0A0B1SN28"/>
<dbReference type="SUPFAM" id="SSF51395">
    <property type="entry name" value="FMN-linked oxidoreductases"/>
    <property type="match status" value="1"/>
</dbReference>